<sequence length="165" mass="19159">MDKRNFCYKVMPLDLKNARATYQRLMDWIFKDHIRNQLEVYVNNIMVNSRTELRLNPKKCLFGVKAGKFLGFMLTMRGIEANLEKCNAVIDMRSPRSVKKVQQLTGSVIVQKEEGEERPIYYVSKVLQGPDTKNQDGHPCYCCNGQKIETIFPKSSRDVPDRLTH</sequence>
<dbReference type="InterPro" id="IPR053134">
    <property type="entry name" value="RNA-dir_DNA_polymerase"/>
</dbReference>
<dbReference type="SUPFAM" id="SSF56672">
    <property type="entry name" value="DNA/RNA polymerases"/>
    <property type="match status" value="1"/>
</dbReference>
<dbReference type="InterPro" id="IPR043502">
    <property type="entry name" value="DNA/RNA_pol_sf"/>
</dbReference>
<dbReference type="InterPro" id="IPR043128">
    <property type="entry name" value="Rev_trsase/Diguanyl_cyclase"/>
</dbReference>
<evidence type="ECO:0000313" key="1">
    <source>
        <dbReference type="EMBL" id="RDY10173.1"/>
    </source>
</evidence>
<proteinExistence type="predicted"/>
<accession>A0A371I573</accession>
<dbReference type="PANTHER" id="PTHR24559">
    <property type="entry name" value="TRANSPOSON TY3-I GAG-POL POLYPROTEIN"/>
    <property type="match status" value="1"/>
</dbReference>
<organism evidence="1 2">
    <name type="scientific">Mucuna pruriens</name>
    <name type="common">Velvet bean</name>
    <name type="synonym">Dolichos pruriens</name>
    <dbReference type="NCBI Taxonomy" id="157652"/>
    <lineage>
        <taxon>Eukaryota</taxon>
        <taxon>Viridiplantae</taxon>
        <taxon>Streptophyta</taxon>
        <taxon>Embryophyta</taxon>
        <taxon>Tracheophyta</taxon>
        <taxon>Spermatophyta</taxon>
        <taxon>Magnoliopsida</taxon>
        <taxon>eudicotyledons</taxon>
        <taxon>Gunneridae</taxon>
        <taxon>Pentapetalae</taxon>
        <taxon>rosids</taxon>
        <taxon>fabids</taxon>
        <taxon>Fabales</taxon>
        <taxon>Fabaceae</taxon>
        <taxon>Papilionoideae</taxon>
        <taxon>50 kb inversion clade</taxon>
        <taxon>NPAAA clade</taxon>
        <taxon>indigoferoid/millettioid clade</taxon>
        <taxon>Phaseoleae</taxon>
        <taxon>Mucuna</taxon>
    </lineage>
</organism>
<dbReference type="Proteomes" id="UP000257109">
    <property type="component" value="Unassembled WGS sequence"/>
</dbReference>
<gene>
    <name evidence="1" type="primary">pol</name>
    <name evidence="1" type="ORF">CR513_05348</name>
</gene>
<protein>
    <submittedName>
        <fullName evidence="1">Retrovirus-related Pol polyprotein from transposon opus</fullName>
    </submittedName>
</protein>
<dbReference type="OrthoDB" id="101614at2759"/>
<dbReference type="PANTHER" id="PTHR24559:SF444">
    <property type="entry name" value="REVERSE TRANSCRIPTASE DOMAIN-CONTAINING PROTEIN"/>
    <property type="match status" value="1"/>
</dbReference>
<name>A0A371I573_MUCPR</name>
<reference evidence="1" key="1">
    <citation type="submission" date="2018-05" db="EMBL/GenBank/DDBJ databases">
        <title>Draft genome of Mucuna pruriens seed.</title>
        <authorList>
            <person name="Nnadi N.E."/>
            <person name="Vos R."/>
            <person name="Hasami M.H."/>
            <person name="Devisetty U.K."/>
            <person name="Aguiy J.C."/>
        </authorList>
    </citation>
    <scope>NUCLEOTIDE SEQUENCE [LARGE SCALE GENOMIC DNA]</scope>
    <source>
        <strain evidence="1">JCA_2017</strain>
    </source>
</reference>
<comment type="caution">
    <text evidence="1">The sequence shown here is derived from an EMBL/GenBank/DDBJ whole genome shotgun (WGS) entry which is preliminary data.</text>
</comment>
<evidence type="ECO:0000313" key="2">
    <source>
        <dbReference type="Proteomes" id="UP000257109"/>
    </source>
</evidence>
<keyword evidence="2" id="KW-1185">Reference proteome</keyword>
<dbReference type="Gene3D" id="3.30.70.270">
    <property type="match status" value="1"/>
</dbReference>
<dbReference type="EMBL" id="QJKJ01000897">
    <property type="protein sequence ID" value="RDY10173.1"/>
    <property type="molecule type" value="Genomic_DNA"/>
</dbReference>
<feature type="non-terminal residue" evidence="1">
    <location>
        <position position="1"/>
    </location>
</feature>
<dbReference type="AlphaFoldDB" id="A0A371I573"/>